<gene>
    <name evidence="1" type="ORF">PPYR_02325</name>
</gene>
<dbReference type="AlphaFoldDB" id="A0A5N4B6X7"/>
<organism evidence="1 2">
    <name type="scientific">Photinus pyralis</name>
    <name type="common">Common eastern firefly</name>
    <name type="synonym">Lampyris pyralis</name>
    <dbReference type="NCBI Taxonomy" id="7054"/>
    <lineage>
        <taxon>Eukaryota</taxon>
        <taxon>Metazoa</taxon>
        <taxon>Ecdysozoa</taxon>
        <taxon>Arthropoda</taxon>
        <taxon>Hexapoda</taxon>
        <taxon>Insecta</taxon>
        <taxon>Pterygota</taxon>
        <taxon>Neoptera</taxon>
        <taxon>Endopterygota</taxon>
        <taxon>Coleoptera</taxon>
        <taxon>Polyphaga</taxon>
        <taxon>Elateriformia</taxon>
        <taxon>Elateroidea</taxon>
        <taxon>Lampyridae</taxon>
        <taxon>Lampyrinae</taxon>
        <taxon>Photinus</taxon>
    </lineage>
</organism>
<protein>
    <submittedName>
        <fullName evidence="1">Uncharacterized protein</fullName>
    </submittedName>
</protein>
<reference evidence="1 2" key="1">
    <citation type="journal article" date="2018" name="Elife">
        <title>Firefly genomes illuminate parallel origins of bioluminescence in beetles.</title>
        <authorList>
            <person name="Fallon T.R."/>
            <person name="Lower S.E."/>
            <person name="Chang C.H."/>
            <person name="Bessho-Uehara M."/>
            <person name="Martin G.J."/>
            <person name="Bewick A.J."/>
            <person name="Behringer M."/>
            <person name="Debat H.J."/>
            <person name="Wong I."/>
            <person name="Day J.C."/>
            <person name="Suvorov A."/>
            <person name="Silva C.J."/>
            <person name="Stanger-Hall K.F."/>
            <person name="Hall D.W."/>
            <person name="Schmitz R.J."/>
            <person name="Nelson D.R."/>
            <person name="Lewis S.M."/>
            <person name="Shigenobu S."/>
            <person name="Bybee S.M."/>
            <person name="Larracuente A.M."/>
            <person name="Oba Y."/>
            <person name="Weng J.K."/>
        </authorList>
    </citation>
    <scope>NUCLEOTIDE SEQUENCE [LARGE SCALE GENOMIC DNA]</scope>
    <source>
        <strain evidence="1">1611_PpyrPB1</strain>
        <tissue evidence="1">Whole body</tissue>
    </source>
</reference>
<proteinExistence type="predicted"/>
<sequence>MAQLTDDEDFVELINLIAHPRRPKVYRNRANHFEIWDDDEFRARFRLSKEVVQFIVNEVRDEITSLTNR</sequence>
<comment type="caution">
    <text evidence="1">The sequence shown here is derived from an EMBL/GenBank/DDBJ whole genome shotgun (WGS) entry which is preliminary data.</text>
</comment>
<keyword evidence="2" id="KW-1185">Reference proteome</keyword>
<dbReference type="Proteomes" id="UP000327044">
    <property type="component" value="Unassembled WGS sequence"/>
</dbReference>
<dbReference type="EMBL" id="VVIM01000001">
    <property type="protein sequence ID" value="KAB0805355.1"/>
    <property type="molecule type" value="Genomic_DNA"/>
</dbReference>
<evidence type="ECO:0000313" key="1">
    <source>
        <dbReference type="EMBL" id="KAB0805355.1"/>
    </source>
</evidence>
<dbReference type="InParanoid" id="A0A5N4B6X7"/>
<name>A0A5N4B6X7_PHOPY</name>
<evidence type="ECO:0000313" key="2">
    <source>
        <dbReference type="Proteomes" id="UP000327044"/>
    </source>
</evidence>
<accession>A0A5N4B6X7</accession>